<evidence type="ECO:0000313" key="3">
    <source>
        <dbReference type="Proteomes" id="UP001596328"/>
    </source>
</evidence>
<evidence type="ECO:0000313" key="2">
    <source>
        <dbReference type="EMBL" id="MFC6726575.1"/>
    </source>
</evidence>
<gene>
    <name evidence="2" type="ORF">ACFQE1_19840</name>
</gene>
<sequence length="163" mass="17623">MRHVQVMVPSGKRKAVVEVLDDEGIDYALTEETSGREYVALVSFPLPTSAVEPVLERLREAGIERDAYTVVMDAETVVSTRYDRLEEQYAEETDDEDRIAREEIYAEALSLVPEYSTFVIMTVVSAVVATAGVLLDSPAVVVGSMVIAPLVGPAMAASVGTVV</sequence>
<name>A0ABD5S4H6_9EURY</name>
<keyword evidence="1" id="KW-0812">Transmembrane</keyword>
<reference evidence="2 3" key="1">
    <citation type="journal article" date="2019" name="Int. J. Syst. Evol. Microbiol.">
        <title>The Global Catalogue of Microorganisms (GCM) 10K type strain sequencing project: providing services to taxonomists for standard genome sequencing and annotation.</title>
        <authorList>
            <consortium name="The Broad Institute Genomics Platform"/>
            <consortium name="The Broad Institute Genome Sequencing Center for Infectious Disease"/>
            <person name="Wu L."/>
            <person name="Ma J."/>
        </authorList>
    </citation>
    <scope>NUCLEOTIDE SEQUENCE [LARGE SCALE GENOMIC DNA]</scope>
    <source>
        <strain evidence="2 3">NBRC 111368</strain>
    </source>
</reference>
<accession>A0ABD5S4H6</accession>
<dbReference type="EMBL" id="JBHSWU010001227">
    <property type="protein sequence ID" value="MFC6726575.1"/>
    <property type="molecule type" value="Genomic_DNA"/>
</dbReference>
<keyword evidence="1" id="KW-0472">Membrane</keyword>
<organism evidence="2 3">
    <name type="scientific">Halobium palmae</name>
    <dbReference type="NCBI Taxonomy" id="1776492"/>
    <lineage>
        <taxon>Archaea</taxon>
        <taxon>Methanobacteriati</taxon>
        <taxon>Methanobacteriota</taxon>
        <taxon>Stenosarchaea group</taxon>
        <taxon>Halobacteria</taxon>
        <taxon>Halobacteriales</taxon>
        <taxon>Haloferacaceae</taxon>
        <taxon>Halobium</taxon>
    </lineage>
</organism>
<dbReference type="AlphaFoldDB" id="A0ABD5S4H6"/>
<dbReference type="Proteomes" id="UP001596328">
    <property type="component" value="Unassembled WGS sequence"/>
</dbReference>
<protein>
    <submittedName>
        <fullName evidence="2">DUF389 domain-containing protein</fullName>
    </submittedName>
</protein>
<dbReference type="InterPro" id="IPR005240">
    <property type="entry name" value="DUF389"/>
</dbReference>
<evidence type="ECO:0000256" key="1">
    <source>
        <dbReference type="SAM" id="Phobius"/>
    </source>
</evidence>
<dbReference type="PANTHER" id="PTHR20992">
    <property type="entry name" value="AT15442P-RELATED"/>
    <property type="match status" value="1"/>
</dbReference>
<comment type="caution">
    <text evidence="2">The sequence shown here is derived from an EMBL/GenBank/DDBJ whole genome shotgun (WGS) entry which is preliminary data.</text>
</comment>
<dbReference type="PANTHER" id="PTHR20992:SF9">
    <property type="entry name" value="AT15442P-RELATED"/>
    <property type="match status" value="1"/>
</dbReference>
<feature type="transmembrane region" description="Helical" evidence="1">
    <location>
        <begin position="141"/>
        <end position="162"/>
    </location>
</feature>
<keyword evidence="1" id="KW-1133">Transmembrane helix</keyword>
<feature type="transmembrane region" description="Helical" evidence="1">
    <location>
        <begin position="115"/>
        <end position="135"/>
    </location>
</feature>
<proteinExistence type="predicted"/>
<feature type="non-terminal residue" evidence="2">
    <location>
        <position position="163"/>
    </location>
</feature>
<keyword evidence="3" id="KW-1185">Reference proteome</keyword>